<reference evidence="1 2" key="1">
    <citation type="submission" date="2014-04" db="EMBL/GenBank/DDBJ databases">
        <authorList>
            <consortium name="DOE Joint Genome Institute"/>
            <person name="Kuo A."/>
            <person name="Zuccaro A."/>
            <person name="Kohler A."/>
            <person name="Nagy L.G."/>
            <person name="Floudas D."/>
            <person name="Copeland A."/>
            <person name="Barry K.W."/>
            <person name="Cichocki N."/>
            <person name="Veneault-Fourrey C."/>
            <person name="LaButti K."/>
            <person name="Lindquist E.A."/>
            <person name="Lipzen A."/>
            <person name="Lundell T."/>
            <person name="Morin E."/>
            <person name="Murat C."/>
            <person name="Sun H."/>
            <person name="Tunlid A."/>
            <person name="Henrissat B."/>
            <person name="Grigoriev I.V."/>
            <person name="Hibbett D.S."/>
            <person name="Martin F."/>
            <person name="Nordberg H.P."/>
            <person name="Cantor M.N."/>
            <person name="Hua S.X."/>
        </authorList>
    </citation>
    <scope>NUCLEOTIDE SEQUENCE [LARGE SCALE GENOMIC DNA]</scope>
    <source>
        <strain evidence="1 2">MAFF 305830</strain>
    </source>
</reference>
<dbReference type="AlphaFoldDB" id="A0A0C3AB02"/>
<evidence type="ECO:0000313" key="1">
    <source>
        <dbReference type="EMBL" id="KIM21825.1"/>
    </source>
</evidence>
<gene>
    <name evidence="1" type="ORF">M408DRAFT_299842</name>
</gene>
<dbReference type="HOGENOM" id="CLU_2591300_0_0_1"/>
<proteinExistence type="predicted"/>
<dbReference type="Proteomes" id="UP000054097">
    <property type="component" value="Unassembled WGS sequence"/>
</dbReference>
<accession>A0A0C3AB02</accession>
<reference evidence="2" key="2">
    <citation type="submission" date="2015-01" db="EMBL/GenBank/DDBJ databases">
        <title>Evolutionary Origins and Diversification of the Mycorrhizal Mutualists.</title>
        <authorList>
            <consortium name="DOE Joint Genome Institute"/>
            <consortium name="Mycorrhizal Genomics Consortium"/>
            <person name="Kohler A."/>
            <person name="Kuo A."/>
            <person name="Nagy L.G."/>
            <person name="Floudas D."/>
            <person name="Copeland A."/>
            <person name="Barry K.W."/>
            <person name="Cichocki N."/>
            <person name="Veneault-Fourrey C."/>
            <person name="LaButti K."/>
            <person name="Lindquist E.A."/>
            <person name="Lipzen A."/>
            <person name="Lundell T."/>
            <person name="Morin E."/>
            <person name="Murat C."/>
            <person name="Riley R."/>
            <person name="Ohm R."/>
            <person name="Sun H."/>
            <person name="Tunlid A."/>
            <person name="Henrissat B."/>
            <person name="Grigoriev I.V."/>
            <person name="Hibbett D.S."/>
            <person name="Martin F."/>
        </authorList>
    </citation>
    <scope>NUCLEOTIDE SEQUENCE [LARGE SCALE GENOMIC DNA]</scope>
    <source>
        <strain evidence="2">MAFF 305830</strain>
    </source>
</reference>
<keyword evidence="2" id="KW-1185">Reference proteome</keyword>
<dbReference type="EMBL" id="KN824370">
    <property type="protein sequence ID" value="KIM21825.1"/>
    <property type="molecule type" value="Genomic_DNA"/>
</dbReference>
<organism evidence="1 2">
    <name type="scientific">Serendipita vermifera MAFF 305830</name>
    <dbReference type="NCBI Taxonomy" id="933852"/>
    <lineage>
        <taxon>Eukaryota</taxon>
        <taxon>Fungi</taxon>
        <taxon>Dikarya</taxon>
        <taxon>Basidiomycota</taxon>
        <taxon>Agaricomycotina</taxon>
        <taxon>Agaricomycetes</taxon>
        <taxon>Sebacinales</taxon>
        <taxon>Serendipitaceae</taxon>
        <taxon>Serendipita</taxon>
    </lineage>
</organism>
<protein>
    <submittedName>
        <fullName evidence="1">Uncharacterized protein</fullName>
    </submittedName>
</protein>
<evidence type="ECO:0000313" key="2">
    <source>
        <dbReference type="Proteomes" id="UP000054097"/>
    </source>
</evidence>
<sequence length="80" mass="9562">MFASDEHVKVARRHQFDNIWVLDTCSVRKDVCQAYGHLWVLVDKFIIKIQALLAFTRVFVIWGDMWVVESFGWYRRPDAM</sequence>
<name>A0A0C3AB02_SERVB</name>